<dbReference type="STRING" id="1122240.GCA_000620105_01910"/>
<keyword evidence="1" id="KW-0732">Signal</keyword>
<dbReference type="AlphaFoldDB" id="A0A2S0PDZ5"/>
<dbReference type="InterPro" id="IPR058248">
    <property type="entry name" value="Lxx211020-like"/>
</dbReference>
<gene>
    <name evidence="2" type="ORF">DAI18_17335</name>
</gene>
<dbReference type="Pfam" id="PF04314">
    <property type="entry name" value="PCuAC"/>
    <property type="match status" value="1"/>
</dbReference>
<dbReference type="RefSeq" id="WP_051528795.1">
    <property type="nucleotide sequence ID" value="NZ_CP028519.1"/>
</dbReference>
<dbReference type="InterPro" id="IPR007410">
    <property type="entry name" value="LpqE-like"/>
</dbReference>
<dbReference type="SUPFAM" id="SSF110087">
    <property type="entry name" value="DR1885-like metal-binding protein"/>
    <property type="match status" value="1"/>
</dbReference>
<dbReference type="Gene3D" id="2.60.40.1890">
    <property type="entry name" value="PCu(A)C copper chaperone"/>
    <property type="match status" value="1"/>
</dbReference>
<evidence type="ECO:0000256" key="1">
    <source>
        <dbReference type="SAM" id="SignalP"/>
    </source>
</evidence>
<dbReference type="PANTHER" id="PTHR36302:SF1">
    <property type="entry name" value="COPPER CHAPERONE PCU(A)C"/>
    <property type="match status" value="1"/>
</dbReference>
<dbReference type="OrthoDB" id="9796962at2"/>
<evidence type="ECO:0000313" key="2">
    <source>
        <dbReference type="EMBL" id="AVY95608.1"/>
    </source>
</evidence>
<evidence type="ECO:0000313" key="3">
    <source>
        <dbReference type="Proteomes" id="UP000244173"/>
    </source>
</evidence>
<protein>
    <submittedName>
        <fullName evidence="2">Copper chaperone PCu(A)C</fullName>
    </submittedName>
</protein>
<dbReference type="PANTHER" id="PTHR36302">
    <property type="entry name" value="BLR7088 PROTEIN"/>
    <property type="match status" value="1"/>
</dbReference>
<name>A0A2S0PDZ5_9NEIS</name>
<proteinExistence type="predicted"/>
<dbReference type="EMBL" id="CP028519">
    <property type="protein sequence ID" value="AVY95608.1"/>
    <property type="molecule type" value="Genomic_DNA"/>
</dbReference>
<reference evidence="2 3" key="1">
    <citation type="submission" date="2018-04" db="EMBL/GenBank/DDBJ databases">
        <title>Denitrifier Microvirgula.</title>
        <authorList>
            <person name="Anderson E."/>
            <person name="Jang J."/>
            <person name="Ishii S."/>
        </authorList>
    </citation>
    <scope>NUCLEOTIDE SEQUENCE [LARGE SCALE GENOMIC DNA]</scope>
    <source>
        <strain evidence="2 3">BE2.4</strain>
    </source>
</reference>
<sequence length="156" mass="16564">MTFSPIRTALVFCTGAIIASAAQAQVTISDAWVRATVPQQQATGAFMRLTADRDSKLVSAASPAARAVEVHEMAMQDNVMKMRQVASVVLPAGKAVELRPGGYHIMLIELKQQIRPGDKVPLTLVFETADGKRESVAVSAPARALNGGGMSHDAHQ</sequence>
<accession>A0A2S0PDZ5</accession>
<keyword evidence="3" id="KW-1185">Reference proteome</keyword>
<organism evidence="2 3">
    <name type="scientific">Microvirgula aerodenitrificans</name>
    <dbReference type="NCBI Taxonomy" id="57480"/>
    <lineage>
        <taxon>Bacteria</taxon>
        <taxon>Pseudomonadati</taxon>
        <taxon>Pseudomonadota</taxon>
        <taxon>Betaproteobacteria</taxon>
        <taxon>Neisseriales</taxon>
        <taxon>Aquaspirillaceae</taxon>
        <taxon>Microvirgula</taxon>
    </lineage>
</organism>
<dbReference type="InterPro" id="IPR036182">
    <property type="entry name" value="PCuAC_sf"/>
</dbReference>
<feature type="chain" id="PRO_5015695442" evidence="1">
    <location>
        <begin position="25"/>
        <end position="156"/>
    </location>
</feature>
<feature type="signal peptide" evidence="1">
    <location>
        <begin position="1"/>
        <end position="24"/>
    </location>
</feature>
<dbReference type="Proteomes" id="UP000244173">
    <property type="component" value="Chromosome"/>
</dbReference>
<dbReference type="KEGG" id="maer:DAI18_17335"/>